<keyword evidence="2" id="KW-1185">Reference proteome</keyword>
<dbReference type="GeneID" id="77727296"/>
<protein>
    <submittedName>
        <fullName evidence="1">Uncharacterized protein</fullName>
    </submittedName>
</protein>
<gene>
    <name evidence="1" type="ORF">MKK02DRAFT_30605</name>
</gene>
<dbReference type="Proteomes" id="UP001164286">
    <property type="component" value="Unassembled WGS sequence"/>
</dbReference>
<dbReference type="RefSeq" id="XP_052942656.1">
    <property type="nucleotide sequence ID" value="XM_053088091.1"/>
</dbReference>
<accession>A0AA38LSQ2</accession>
<evidence type="ECO:0000313" key="1">
    <source>
        <dbReference type="EMBL" id="KAI9632879.1"/>
    </source>
</evidence>
<proteinExistence type="predicted"/>
<evidence type="ECO:0000313" key="2">
    <source>
        <dbReference type="Proteomes" id="UP001164286"/>
    </source>
</evidence>
<sequence length="437" mass="48788">MSDTCSTPSPLTIQLFDPDRPDHVAFLRSYWKKNGEELTLFSQQVPSSFDDLITAASKHNQLQTLWVAEKTSRSSDESPDQSTVVGLLAMVRDATMVDRYGPYACTSLHHFAPDHEHSALHIAGELFQTAISRDQATQIPRESLRIRGNRENGSLMVHGCDKGFVRNPMSIRGSWYYSKVMMGPAPGSNAWRTVAEYVRAGWPDAAADTDSGSGLAPDPRLRFRRIELDPGPVPESDLLVLRDGSAHALMGEMGVKLSDRRHPAVSAKLLCYIEENVSRWTQPAPADEERTVLIAETVTDTTDDGQITTQIGCFVGLTKINKNLPSLVNEEDSKNPLYLISKRALPPVSTTDFHVLYLKTGYQDPKAMRELVRRAVEEVSEGRLTCSNSDYKLPWKESLINSGFNMVRPATYWSNTQGVRHTFCEYELDKVQSVVPK</sequence>
<comment type="caution">
    <text evidence="1">The sequence shown here is derived from an EMBL/GenBank/DDBJ whole genome shotgun (WGS) entry which is preliminary data.</text>
</comment>
<name>A0AA38LSQ2_9TREE</name>
<reference evidence="1" key="1">
    <citation type="journal article" date="2022" name="G3 (Bethesda)">
        <title>High quality genome of the basidiomycete yeast Dioszegia hungarica PDD-24b-2 isolated from cloud water.</title>
        <authorList>
            <person name="Jarrige D."/>
            <person name="Haridas S."/>
            <person name="Bleykasten-Grosshans C."/>
            <person name="Joly M."/>
            <person name="Nadalig T."/>
            <person name="Sancelme M."/>
            <person name="Vuilleumier S."/>
            <person name="Grigoriev I.V."/>
            <person name="Amato P."/>
            <person name="Bringel F."/>
        </authorList>
    </citation>
    <scope>NUCLEOTIDE SEQUENCE</scope>
    <source>
        <strain evidence="1">PDD-24b-2</strain>
    </source>
</reference>
<organism evidence="1 2">
    <name type="scientific">Dioszegia hungarica</name>
    <dbReference type="NCBI Taxonomy" id="4972"/>
    <lineage>
        <taxon>Eukaryota</taxon>
        <taxon>Fungi</taxon>
        <taxon>Dikarya</taxon>
        <taxon>Basidiomycota</taxon>
        <taxon>Agaricomycotina</taxon>
        <taxon>Tremellomycetes</taxon>
        <taxon>Tremellales</taxon>
        <taxon>Bulleribasidiaceae</taxon>
        <taxon>Dioszegia</taxon>
    </lineage>
</organism>
<dbReference type="AlphaFoldDB" id="A0AA38LSQ2"/>
<dbReference type="EMBL" id="JAKWFO010000014">
    <property type="protein sequence ID" value="KAI9632879.1"/>
    <property type="molecule type" value="Genomic_DNA"/>
</dbReference>